<evidence type="ECO:0000259" key="2">
    <source>
        <dbReference type="Pfam" id="PF10988"/>
    </source>
</evidence>
<evidence type="ECO:0000313" key="3">
    <source>
        <dbReference type="EMBL" id="AUP77409.1"/>
    </source>
</evidence>
<dbReference type="InterPro" id="IPR021255">
    <property type="entry name" value="DUF2807"/>
</dbReference>
<reference evidence="3 4" key="1">
    <citation type="submission" date="2018-01" db="EMBL/GenBank/DDBJ databases">
        <title>Complete genome sequence of Flavivirga eckloniae ECD14 isolated from seaweed Ecklonia cava.</title>
        <authorList>
            <person name="Lee J.H."/>
            <person name="Baik K.S."/>
            <person name="Seong C.N."/>
        </authorList>
    </citation>
    <scope>NUCLEOTIDE SEQUENCE [LARGE SCALE GENOMIC DNA]</scope>
    <source>
        <strain evidence="3 4">ECD14</strain>
    </source>
</reference>
<dbReference type="Pfam" id="PF10988">
    <property type="entry name" value="DUF2807"/>
    <property type="match status" value="1"/>
</dbReference>
<proteinExistence type="predicted"/>
<evidence type="ECO:0000256" key="1">
    <source>
        <dbReference type="SAM" id="SignalP"/>
    </source>
</evidence>
<dbReference type="KEGG" id="fek:C1H87_01200"/>
<dbReference type="Gene3D" id="2.160.20.120">
    <property type="match status" value="1"/>
</dbReference>
<sequence length="243" mass="27133">MKKINFIALTLLFGFMTLSSCTIDVIRVDSDDYITTRDIDITNYSSVEIANGFTARIKFSNTEESIKIEANHNLHNYIVATKRDNKLVIRFKNNYVIRGEETLNVYITTKSINNFTATADSQIYLDDLLVEDNVKVKISADSEFSGDIYADYLYLSATADSNIDLTGSVNILDANLSADSNLYGYGLQVKDLKMKMVSDCDTHITINKTIDIEAVSGCTLSYKGNATIVHQIVKADSRVIRVD</sequence>
<feature type="chain" id="PRO_5014817501" description="Putative auto-transporter adhesin head GIN domain-containing protein" evidence="1">
    <location>
        <begin position="23"/>
        <end position="243"/>
    </location>
</feature>
<dbReference type="Proteomes" id="UP000235826">
    <property type="component" value="Chromosome"/>
</dbReference>
<feature type="signal peptide" evidence="1">
    <location>
        <begin position="1"/>
        <end position="22"/>
    </location>
</feature>
<gene>
    <name evidence="3" type="ORF">C1H87_01200</name>
</gene>
<keyword evidence="4" id="KW-1185">Reference proteome</keyword>
<name>A0A2K9PK20_9FLAO</name>
<evidence type="ECO:0000313" key="4">
    <source>
        <dbReference type="Proteomes" id="UP000235826"/>
    </source>
</evidence>
<keyword evidence="1" id="KW-0732">Signal</keyword>
<organism evidence="3 4">
    <name type="scientific">Flavivirga eckloniae</name>
    <dbReference type="NCBI Taxonomy" id="1803846"/>
    <lineage>
        <taxon>Bacteria</taxon>
        <taxon>Pseudomonadati</taxon>
        <taxon>Bacteroidota</taxon>
        <taxon>Flavobacteriia</taxon>
        <taxon>Flavobacteriales</taxon>
        <taxon>Flavobacteriaceae</taxon>
        <taxon>Flavivirga</taxon>
    </lineage>
</organism>
<accession>A0A2K9PK20</accession>
<dbReference type="PROSITE" id="PS51257">
    <property type="entry name" value="PROKAR_LIPOPROTEIN"/>
    <property type="match status" value="1"/>
</dbReference>
<feature type="domain" description="Putative auto-transporter adhesin head GIN" evidence="2">
    <location>
        <begin position="43"/>
        <end position="226"/>
    </location>
</feature>
<dbReference type="OrthoDB" id="1444301at2"/>
<protein>
    <recommendedName>
        <fullName evidence="2">Putative auto-transporter adhesin head GIN domain-containing protein</fullName>
    </recommendedName>
</protein>
<dbReference type="RefSeq" id="WP_102754069.1">
    <property type="nucleotide sequence ID" value="NZ_CP025791.1"/>
</dbReference>
<dbReference type="AlphaFoldDB" id="A0A2K9PK20"/>
<dbReference type="EMBL" id="CP025791">
    <property type="protein sequence ID" value="AUP77409.1"/>
    <property type="molecule type" value="Genomic_DNA"/>
</dbReference>